<evidence type="ECO:0000259" key="6">
    <source>
        <dbReference type="SMART" id="SM00650"/>
    </source>
</evidence>
<gene>
    <name evidence="7" type="ORF">ACFPFU_09510</name>
</gene>
<dbReference type="InterPro" id="IPR023165">
    <property type="entry name" value="rRNA_Ade_diMease-like_C"/>
</dbReference>
<accession>A0ABV9SZR5</accession>
<proteinExistence type="inferred from homology"/>
<dbReference type="InterPro" id="IPR001737">
    <property type="entry name" value="KsgA/Erm"/>
</dbReference>
<feature type="domain" description="Ribosomal RNA adenine methylase transferase N-terminal" evidence="6">
    <location>
        <begin position="21"/>
        <end position="186"/>
    </location>
</feature>
<protein>
    <submittedName>
        <fullName evidence="7">Ribosomal RNA small subunit methyltransferase A</fullName>
        <ecNumber evidence="7">2.1.1.-</ecNumber>
    </submittedName>
</protein>
<dbReference type="CDD" id="cd02440">
    <property type="entry name" value="AdoMet_MTases"/>
    <property type="match status" value="1"/>
</dbReference>
<dbReference type="EC" id="2.1.1.-" evidence="7"/>
<dbReference type="GO" id="GO:0008168">
    <property type="term" value="F:methyltransferase activity"/>
    <property type="evidence" value="ECO:0007669"/>
    <property type="project" value="UniProtKB-KW"/>
</dbReference>
<keyword evidence="8" id="KW-1185">Reference proteome</keyword>
<dbReference type="RefSeq" id="WP_377063846.1">
    <property type="nucleotide sequence ID" value="NZ_JBHSJJ010000004.1"/>
</dbReference>
<evidence type="ECO:0000256" key="2">
    <source>
        <dbReference type="ARBA" id="ARBA00022679"/>
    </source>
</evidence>
<dbReference type="GO" id="GO:0032259">
    <property type="term" value="P:methylation"/>
    <property type="evidence" value="ECO:0007669"/>
    <property type="project" value="UniProtKB-KW"/>
</dbReference>
<evidence type="ECO:0000256" key="4">
    <source>
        <dbReference type="ARBA" id="ARBA00022884"/>
    </source>
</evidence>
<dbReference type="Pfam" id="PF00398">
    <property type="entry name" value="RrnaAD"/>
    <property type="match status" value="1"/>
</dbReference>
<comment type="caution">
    <text evidence="7">The sequence shown here is derived from an EMBL/GenBank/DDBJ whole genome shotgun (WGS) entry which is preliminary data.</text>
</comment>
<dbReference type="PANTHER" id="PTHR11727:SF7">
    <property type="entry name" value="DIMETHYLADENOSINE TRANSFERASE-RELATED"/>
    <property type="match status" value="1"/>
</dbReference>
<dbReference type="SUPFAM" id="SSF53335">
    <property type="entry name" value="S-adenosyl-L-methionine-dependent methyltransferases"/>
    <property type="match status" value="1"/>
</dbReference>
<feature type="binding site" evidence="5">
    <location>
        <position position="103"/>
    </location>
    <ligand>
        <name>S-adenosyl-L-methionine</name>
        <dbReference type="ChEBI" id="CHEBI:59789"/>
    </ligand>
</feature>
<name>A0ABV9SZR5_9BACT</name>
<dbReference type="EMBL" id="JBHSJJ010000004">
    <property type="protein sequence ID" value="MFC4871923.1"/>
    <property type="molecule type" value="Genomic_DNA"/>
</dbReference>
<keyword evidence="2 5" id="KW-0808">Transferase</keyword>
<reference evidence="8" key="1">
    <citation type="journal article" date="2019" name="Int. J. Syst. Evol. Microbiol.">
        <title>The Global Catalogue of Microorganisms (GCM) 10K type strain sequencing project: providing services to taxonomists for standard genome sequencing and annotation.</title>
        <authorList>
            <consortium name="The Broad Institute Genomics Platform"/>
            <consortium name="The Broad Institute Genome Sequencing Center for Infectious Disease"/>
            <person name="Wu L."/>
            <person name="Ma J."/>
        </authorList>
    </citation>
    <scope>NUCLEOTIDE SEQUENCE [LARGE SCALE GENOMIC DNA]</scope>
    <source>
        <strain evidence="8">CGMCC 4.7466</strain>
    </source>
</reference>
<evidence type="ECO:0000313" key="7">
    <source>
        <dbReference type="EMBL" id="MFC4871923.1"/>
    </source>
</evidence>
<dbReference type="InterPro" id="IPR020598">
    <property type="entry name" value="rRNA_Ade_methylase_Trfase_N"/>
</dbReference>
<feature type="binding site" evidence="5">
    <location>
        <position position="41"/>
    </location>
    <ligand>
        <name>S-adenosyl-L-methionine</name>
        <dbReference type="ChEBI" id="CHEBI:59789"/>
    </ligand>
</feature>
<comment type="similarity">
    <text evidence="5">Belongs to the class I-like SAM-binding methyltransferase superfamily. rRNA adenine N(6)-methyltransferase family.</text>
</comment>
<dbReference type="PANTHER" id="PTHR11727">
    <property type="entry name" value="DIMETHYLADENOSINE TRANSFERASE"/>
    <property type="match status" value="1"/>
</dbReference>
<evidence type="ECO:0000256" key="5">
    <source>
        <dbReference type="PROSITE-ProRule" id="PRU01026"/>
    </source>
</evidence>
<dbReference type="SMART" id="SM00650">
    <property type="entry name" value="rADc"/>
    <property type="match status" value="1"/>
</dbReference>
<sequence length="270" mass="30865">MSKRRIPVRFTGQHFTVDRKLILKAIRLANISPNDTVLDIGAGKGFLTVHLAGLCHKTLAIENDLSLVKFLRQRFLKTPKVSVVGCDFRDFMFPAGKFKVVANIPYGISAEVLRSLMYEQAGKFIEGTIVMQHEAALKLCNKTMHNPLVALYRSFYKINIIGEVSPESFVPPPRVKSALVHLKSSPESGIPVYRKKAYLNFLTFMLQKPELPVKMVLKQLFRKTQVRQLARKHLIDLTKPTHLMHPKEFSACFREMDQIVPKKYHPGRRI</sequence>
<dbReference type="InterPro" id="IPR029063">
    <property type="entry name" value="SAM-dependent_MTases_sf"/>
</dbReference>
<feature type="binding site" evidence="5">
    <location>
        <position position="14"/>
    </location>
    <ligand>
        <name>S-adenosyl-L-methionine</name>
        <dbReference type="ChEBI" id="CHEBI:59789"/>
    </ligand>
</feature>
<feature type="binding site" evidence="5">
    <location>
        <position position="87"/>
    </location>
    <ligand>
        <name>S-adenosyl-L-methionine</name>
        <dbReference type="ChEBI" id="CHEBI:59789"/>
    </ligand>
</feature>
<dbReference type="Gene3D" id="1.10.8.100">
    <property type="entry name" value="Ribosomal RNA adenine dimethylase-like, domain 2"/>
    <property type="match status" value="1"/>
</dbReference>
<dbReference type="PROSITE" id="PS51689">
    <property type="entry name" value="SAM_RNA_A_N6_MT"/>
    <property type="match status" value="1"/>
</dbReference>
<evidence type="ECO:0000313" key="8">
    <source>
        <dbReference type="Proteomes" id="UP001595818"/>
    </source>
</evidence>
<dbReference type="Gene3D" id="3.40.50.150">
    <property type="entry name" value="Vaccinia Virus protein VP39"/>
    <property type="match status" value="1"/>
</dbReference>
<evidence type="ECO:0000256" key="3">
    <source>
        <dbReference type="ARBA" id="ARBA00022691"/>
    </source>
</evidence>
<evidence type="ECO:0000256" key="1">
    <source>
        <dbReference type="ARBA" id="ARBA00022603"/>
    </source>
</evidence>
<keyword evidence="1 5" id="KW-0489">Methyltransferase</keyword>
<keyword evidence="4 5" id="KW-0694">RNA-binding</keyword>
<keyword evidence="3 5" id="KW-0949">S-adenosyl-L-methionine</keyword>
<feature type="binding site" evidence="5">
    <location>
        <position position="16"/>
    </location>
    <ligand>
        <name>S-adenosyl-L-methionine</name>
        <dbReference type="ChEBI" id="CHEBI:59789"/>
    </ligand>
</feature>
<organism evidence="7 8">
    <name type="scientific">Negadavirga shengliensis</name>
    <dbReference type="NCBI Taxonomy" id="1389218"/>
    <lineage>
        <taxon>Bacteria</taxon>
        <taxon>Pseudomonadati</taxon>
        <taxon>Bacteroidota</taxon>
        <taxon>Cytophagia</taxon>
        <taxon>Cytophagales</taxon>
        <taxon>Cyclobacteriaceae</taxon>
        <taxon>Negadavirga</taxon>
    </lineage>
</organism>
<dbReference type="Proteomes" id="UP001595818">
    <property type="component" value="Unassembled WGS sequence"/>
</dbReference>
<feature type="binding site" evidence="5">
    <location>
        <position position="62"/>
    </location>
    <ligand>
        <name>S-adenosyl-L-methionine</name>
        <dbReference type="ChEBI" id="CHEBI:59789"/>
    </ligand>
</feature>